<dbReference type="GO" id="GO:0004803">
    <property type="term" value="F:transposase activity"/>
    <property type="evidence" value="ECO:0007669"/>
    <property type="project" value="InterPro"/>
</dbReference>
<feature type="region of interest" description="Disordered" evidence="1">
    <location>
        <begin position="226"/>
        <end position="264"/>
    </location>
</feature>
<dbReference type="EMBL" id="CP000492">
    <property type="protein sequence ID" value="ABL66618.1"/>
    <property type="molecule type" value="Genomic_DNA"/>
</dbReference>
<feature type="compositionally biased region" description="Basic and acidic residues" evidence="1">
    <location>
        <begin position="226"/>
        <end position="238"/>
    </location>
</feature>
<gene>
    <name evidence="4" type="ordered locus">Cpha266_2634</name>
</gene>
<organism evidence="4 5">
    <name type="scientific">Chlorobium phaeobacteroides (strain DSM 266 / SMG 266 / 2430)</name>
    <dbReference type="NCBI Taxonomy" id="290317"/>
    <lineage>
        <taxon>Bacteria</taxon>
        <taxon>Pseudomonadati</taxon>
        <taxon>Chlorobiota</taxon>
        <taxon>Chlorobiia</taxon>
        <taxon>Chlorobiales</taxon>
        <taxon>Chlorobiaceae</taxon>
        <taxon>Chlorobium/Pelodictyon group</taxon>
        <taxon>Chlorobium</taxon>
    </lineage>
</organism>
<name>A1BJP1_CHLPD</name>
<evidence type="ECO:0000313" key="4">
    <source>
        <dbReference type="EMBL" id="ABL66618.1"/>
    </source>
</evidence>
<dbReference type="STRING" id="290317.Cpha266_2634"/>
<dbReference type="HOGENOM" id="CLU_021293_12_2_10"/>
<sequence>MRADFILPDRDTPYLFPPSVQDWLPKEHLARFVVDIVSQLDLSSLRNSYAGRGSKPYDPAMLLTLIVYGYATGVSSSRKLEQATYDSVAFRYITGNQHPDHDTISSFRQRFSTEVKAHFIRVLVIANEMGLMQLGAVSLDGTKIKANASKHQAMSWQYACNLEKKLQAEVEQLWLLADQADASSIPDGMSIPEELTIREKRLETIVEVKKKIDQRARERYEEDKQLYEQKVADREKKEKTGKKPGGKPPKAPEPGPRPKDQVNLTDEESRIMPASGGGFMQAYNAQACVDIATLLIVACHMTRKPNDKQQIEPAIAELAKLPGELGEVKEVITDAGYFSAANVDACEAAGINPLIALSREAHNQSLEQRFRQPEPIAADADPVTKMKHRLQTTEGKETYAKRKCTVEPVFGIIKSVLGHRQFLRRGLKNVQSEWNLISMAWNLKRMHALAKPRPKKGESVACKAQKGSQIGLLWRVFDTKLVFSLKMNVQAFFRIIFSTGLSIARPTGC</sequence>
<keyword evidence="5" id="KW-1185">Reference proteome</keyword>
<dbReference type="KEGG" id="cph:Cpha266_2634"/>
<dbReference type="eggNOG" id="COG3666">
    <property type="taxonomic scope" value="Bacteria"/>
</dbReference>
<evidence type="ECO:0000256" key="1">
    <source>
        <dbReference type="SAM" id="MobiDB-lite"/>
    </source>
</evidence>
<dbReference type="InterPro" id="IPR047629">
    <property type="entry name" value="IS1182_transpos"/>
</dbReference>
<feature type="domain" description="Transposase InsH N-terminal" evidence="3">
    <location>
        <begin position="20"/>
        <end position="110"/>
    </location>
</feature>
<protein>
    <submittedName>
        <fullName evidence="4">Transposase, IS4 family</fullName>
    </submittedName>
</protein>
<dbReference type="RefSeq" id="WP_015961149.1">
    <property type="nucleotide sequence ID" value="NC_008639.1"/>
</dbReference>
<dbReference type="NCBIfam" id="NF033551">
    <property type="entry name" value="transpos_IS1182"/>
    <property type="match status" value="1"/>
</dbReference>
<evidence type="ECO:0000259" key="2">
    <source>
        <dbReference type="Pfam" id="PF01609"/>
    </source>
</evidence>
<reference evidence="4 5" key="1">
    <citation type="submission" date="2006-12" db="EMBL/GenBank/DDBJ databases">
        <title>Complete sequence of Chlorobium phaeobacteroides DSM 266.</title>
        <authorList>
            <consortium name="US DOE Joint Genome Institute"/>
            <person name="Copeland A."/>
            <person name="Lucas S."/>
            <person name="Lapidus A."/>
            <person name="Barry K."/>
            <person name="Detter J.C."/>
            <person name="Glavina del Rio T."/>
            <person name="Hammon N."/>
            <person name="Israni S."/>
            <person name="Pitluck S."/>
            <person name="Goltsman E."/>
            <person name="Schmutz J."/>
            <person name="Larimer F."/>
            <person name="Land M."/>
            <person name="Hauser L."/>
            <person name="Mikhailova N."/>
            <person name="Li T."/>
            <person name="Overmann J."/>
            <person name="Bryant D.A."/>
            <person name="Richardson P."/>
        </authorList>
    </citation>
    <scope>NUCLEOTIDE SEQUENCE [LARGE SCALE GENOMIC DNA]</scope>
    <source>
        <strain evidence="4 5">DSM 266</strain>
    </source>
</reference>
<dbReference type="InterPro" id="IPR008490">
    <property type="entry name" value="Transposase_InsH_N"/>
</dbReference>
<feature type="domain" description="Transposase IS4-like" evidence="2">
    <location>
        <begin position="274"/>
        <end position="443"/>
    </location>
</feature>
<dbReference type="Pfam" id="PF01609">
    <property type="entry name" value="DDE_Tnp_1"/>
    <property type="match status" value="1"/>
</dbReference>
<dbReference type="Proteomes" id="UP000008701">
    <property type="component" value="Chromosome"/>
</dbReference>
<accession>A1BJP1</accession>
<dbReference type="AlphaFoldDB" id="A1BJP1"/>
<dbReference type="GO" id="GO:0006313">
    <property type="term" value="P:DNA transposition"/>
    <property type="evidence" value="ECO:0007669"/>
    <property type="project" value="InterPro"/>
</dbReference>
<proteinExistence type="predicted"/>
<evidence type="ECO:0000259" key="3">
    <source>
        <dbReference type="Pfam" id="PF05598"/>
    </source>
</evidence>
<dbReference type="InterPro" id="IPR002559">
    <property type="entry name" value="Transposase_11"/>
</dbReference>
<dbReference type="PANTHER" id="PTHR33408">
    <property type="entry name" value="TRANSPOSASE"/>
    <property type="match status" value="1"/>
</dbReference>
<evidence type="ECO:0000313" key="5">
    <source>
        <dbReference type="Proteomes" id="UP000008701"/>
    </source>
</evidence>
<dbReference type="GO" id="GO:0003677">
    <property type="term" value="F:DNA binding"/>
    <property type="evidence" value="ECO:0007669"/>
    <property type="project" value="InterPro"/>
</dbReference>
<feature type="compositionally biased region" description="Pro residues" evidence="1">
    <location>
        <begin position="246"/>
        <end position="255"/>
    </location>
</feature>
<dbReference type="Pfam" id="PF05598">
    <property type="entry name" value="DUF772"/>
    <property type="match status" value="1"/>
</dbReference>